<comment type="caution">
    <text evidence="3">The sequence shown here is derived from an EMBL/GenBank/DDBJ whole genome shotgun (WGS) entry which is preliminary data.</text>
</comment>
<dbReference type="SUPFAM" id="SSF53300">
    <property type="entry name" value="vWA-like"/>
    <property type="match status" value="1"/>
</dbReference>
<name>A1ZP23_MICM2</name>
<dbReference type="Proteomes" id="UP000004095">
    <property type="component" value="Unassembled WGS sequence"/>
</dbReference>
<dbReference type="OrthoDB" id="9809382at2"/>
<dbReference type="InterPro" id="IPR025154">
    <property type="entry name" value="Put_metallopeptidase_dom"/>
</dbReference>
<dbReference type="RefSeq" id="WP_002698792.1">
    <property type="nucleotide sequence ID" value="NZ_AAWS01000020.1"/>
</dbReference>
<sequence length="408" mass="46879">MQNDEQILEDVSKVSIQLLLQEPFYGHFFTGLIKKVSKEIDTLAVGYHNSLITLYINSKFWTDSLTNEDFKYGGIKHEILHIVFKHIFRYKSFSQKTIFNVAADIVVNQYVAANQLIEGAVLLSNFPELNLEPHQHVNHYYNALLDLYNKFADGKNEEEAEGNEAWKNLKNFLDQDAENQKRHSFWKEIDKLSSAEKDIAEAAVNQALENTLKRVKSKDFGKLPAGLQQYLEEFEKSMVPIVNWKRVLKLFANSSSRTEIRNTLRRPSKRYGTNPGIKVKKKQKLLIAIDTSGSINMEELKDFFNEVYHIWKQGTEVFVIECDTAIHSEYYYSGKTPKTVSGGGGTAFEPPLQYANDVYRPDALIYFTDGYASNPTVRAVCPLLWLISKEGSDLEYLRDFPGRKVKMI</sequence>
<evidence type="ECO:0000259" key="1">
    <source>
        <dbReference type="Pfam" id="PF09967"/>
    </source>
</evidence>
<reference evidence="3 4" key="1">
    <citation type="submission" date="2007-01" db="EMBL/GenBank/DDBJ databases">
        <authorList>
            <person name="Haygood M."/>
            <person name="Podell S."/>
            <person name="Anderson C."/>
            <person name="Hopkinson B."/>
            <person name="Roe K."/>
            <person name="Barbeau K."/>
            <person name="Gaasterland T."/>
            <person name="Ferriera S."/>
            <person name="Johnson J."/>
            <person name="Kravitz S."/>
            <person name="Beeson K."/>
            <person name="Sutton G."/>
            <person name="Rogers Y.-H."/>
            <person name="Friedman R."/>
            <person name="Frazier M."/>
            <person name="Venter J.C."/>
        </authorList>
    </citation>
    <scope>NUCLEOTIDE SEQUENCE [LARGE SCALE GENOMIC DNA]</scope>
    <source>
        <strain evidence="3 4">ATCC 23134</strain>
    </source>
</reference>
<organism evidence="3 4">
    <name type="scientific">Microscilla marina ATCC 23134</name>
    <dbReference type="NCBI Taxonomy" id="313606"/>
    <lineage>
        <taxon>Bacteria</taxon>
        <taxon>Pseudomonadati</taxon>
        <taxon>Bacteroidota</taxon>
        <taxon>Cytophagia</taxon>
        <taxon>Cytophagales</taxon>
        <taxon>Microscillaceae</taxon>
        <taxon>Microscilla</taxon>
    </lineage>
</organism>
<proteinExistence type="predicted"/>
<accession>A1ZP23</accession>
<dbReference type="PANTHER" id="PTHR38730:SF1">
    <property type="entry name" value="SLL7028 PROTEIN"/>
    <property type="match status" value="1"/>
</dbReference>
<dbReference type="InterPro" id="IPR036465">
    <property type="entry name" value="vWFA_dom_sf"/>
</dbReference>
<feature type="domain" description="Putative metallopeptidase" evidence="2">
    <location>
        <begin position="53"/>
        <end position="273"/>
    </location>
</feature>
<dbReference type="Pfam" id="PF13203">
    <property type="entry name" value="DUF2201_N"/>
    <property type="match status" value="1"/>
</dbReference>
<dbReference type="eggNOG" id="COG3864">
    <property type="taxonomic scope" value="Bacteria"/>
</dbReference>
<keyword evidence="4" id="KW-1185">Reference proteome</keyword>
<dbReference type="EMBL" id="AAWS01000020">
    <property type="protein sequence ID" value="EAY27815.1"/>
    <property type="molecule type" value="Genomic_DNA"/>
</dbReference>
<evidence type="ECO:0000313" key="4">
    <source>
        <dbReference type="Proteomes" id="UP000004095"/>
    </source>
</evidence>
<dbReference type="Pfam" id="PF09967">
    <property type="entry name" value="DUF2201"/>
    <property type="match status" value="1"/>
</dbReference>
<evidence type="ECO:0008006" key="5">
    <source>
        <dbReference type="Google" id="ProtNLM"/>
    </source>
</evidence>
<protein>
    <recommendedName>
        <fullName evidence="5">VWA-like domain-containing protein</fullName>
    </recommendedName>
</protein>
<gene>
    <name evidence="3" type="ORF">M23134_00256</name>
</gene>
<dbReference type="InterPro" id="IPR018698">
    <property type="entry name" value="VWA-like_dom"/>
</dbReference>
<evidence type="ECO:0000259" key="2">
    <source>
        <dbReference type="Pfam" id="PF13203"/>
    </source>
</evidence>
<dbReference type="PANTHER" id="PTHR38730">
    <property type="entry name" value="SLL7028 PROTEIN"/>
    <property type="match status" value="1"/>
</dbReference>
<dbReference type="AlphaFoldDB" id="A1ZP23"/>
<feature type="domain" description="VWA-like" evidence="1">
    <location>
        <begin position="286"/>
        <end position="389"/>
    </location>
</feature>
<evidence type="ECO:0000313" key="3">
    <source>
        <dbReference type="EMBL" id="EAY27815.1"/>
    </source>
</evidence>